<keyword evidence="4" id="KW-1185">Reference proteome</keyword>
<feature type="chain" id="PRO_5046145427" evidence="2">
    <location>
        <begin position="22"/>
        <end position="708"/>
    </location>
</feature>
<keyword evidence="2" id="KW-0732">Signal</keyword>
<dbReference type="Proteomes" id="UP001151760">
    <property type="component" value="Unassembled WGS sequence"/>
</dbReference>
<proteinExistence type="predicted"/>
<feature type="region of interest" description="Disordered" evidence="1">
    <location>
        <begin position="35"/>
        <end position="55"/>
    </location>
</feature>
<feature type="compositionally biased region" description="Acidic residues" evidence="1">
    <location>
        <begin position="41"/>
        <end position="52"/>
    </location>
</feature>
<gene>
    <name evidence="3" type="ORF">Tco_0988399</name>
</gene>
<reference evidence="3" key="2">
    <citation type="submission" date="2022-01" db="EMBL/GenBank/DDBJ databases">
        <authorList>
            <person name="Yamashiro T."/>
            <person name="Shiraishi A."/>
            <person name="Satake H."/>
            <person name="Nakayama K."/>
        </authorList>
    </citation>
    <scope>NUCLEOTIDE SEQUENCE</scope>
</reference>
<dbReference type="EMBL" id="BQNB010016579">
    <property type="protein sequence ID" value="GJT53345.1"/>
    <property type="molecule type" value="Genomic_DNA"/>
</dbReference>
<comment type="caution">
    <text evidence="3">The sequence shown here is derived from an EMBL/GenBank/DDBJ whole genome shotgun (WGS) entry which is preliminary data.</text>
</comment>
<feature type="signal peptide" evidence="2">
    <location>
        <begin position="1"/>
        <end position="21"/>
    </location>
</feature>
<sequence>MIAVLKMLMLLGNKLILPVRSLILVVELNVVGPSVSTASSNEEDNTEEEPEVDLGNITNSYIVPTTPNTRIHKDHPIDNVIGEVQSTVQTRRMLKPTSEQGFLSDVYEQKTHDTLNTCLYACFLSQIEPTSIAKALSDSSWVEAMQEELLQFKLQQVWILELEQGRLLVAQGHRQEEGIDYEEVFAPVARIEAIRLSLCTQPPGFKDPDHQTKFTRWSRHLWVASSTKSMVYVDDIIFGSTNKELCTGFEKLLARSWAPKLQLFSNSYHLRHCLTGGISQEVGTPRYLSLVVPLTKVGDEDVHKELGDRMEKAATTAYSLEVEQDSGSGPRCQDTILGDVNDQTRFEITSIPSINPSLLRGYTLGSGEDSMKLIGIDKILLKLVLSVLVSAVKRMLILPVQVFAVEVNPVIYTSCIEHFWATAEVQTVNGVRQLQALVDKKRVCNVESSIRRDLHLDDAYGIDCLPTATIFKELARMGKFLPIDKLERDFSGRITPLEFIQMVQPVEEMGEDSDHPTDSTPIHIIDQPSSSSQPKKKQPSKKAQEQGKGPQKVPQDEAEHIRNHSTKPDDSTAGEAIKAAKPKVVTTAATTTTTTRHPDKGVVVPEPSEFRVPQETQPLSSKDKGKGIMIEPKVPLKRKDQIALDEQIARDIQSKLDTKLLEEQKLARKQEEANIALIESWENTQAMMEADRLLAERLQQGKRRKLTR</sequence>
<evidence type="ECO:0000313" key="3">
    <source>
        <dbReference type="EMBL" id="GJT53345.1"/>
    </source>
</evidence>
<feature type="compositionally biased region" description="Low complexity" evidence="1">
    <location>
        <begin position="586"/>
        <end position="595"/>
    </location>
</feature>
<feature type="region of interest" description="Disordered" evidence="1">
    <location>
        <begin position="508"/>
        <end position="630"/>
    </location>
</feature>
<evidence type="ECO:0000256" key="2">
    <source>
        <dbReference type="SAM" id="SignalP"/>
    </source>
</evidence>
<reference evidence="3" key="1">
    <citation type="journal article" date="2022" name="Int. J. Mol. Sci.">
        <title>Draft Genome of Tanacetum Coccineum: Genomic Comparison of Closely Related Tanacetum-Family Plants.</title>
        <authorList>
            <person name="Yamashiro T."/>
            <person name="Shiraishi A."/>
            <person name="Nakayama K."/>
            <person name="Satake H."/>
        </authorList>
    </citation>
    <scope>NUCLEOTIDE SEQUENCE</scope>
</reference>
<name>A0ABQ5ER09_9ASTR</name>
<protein>
    <submittedName>
        <fullName evidence="3">Ribonuclease H-like domain-containing protein</fullName>
    </submittedName>
</protein>
<accession>A0ABQ5ER09</accession>
<evidence type="ECO:0000313" key="4">
    <source>
        <dbReference type="Proteomes" id="UP001151760"/>
    </source>
</evidence>
<organism evidence="3 4">
    <name type="scientific">Tanacetum coccineum</name>
    <dbReference type="NCBI Taxonomy" id="301880"/>
    <lineage>
        <taxon>Eukaryota</taxon>
        <taxon>Viridiplantae</taxon>
        <taxon>Streptophyta</taxon>
        <taxon>Embryophyta</taxon>
        <taxon>Tracheophyta</taxon>
        <taxon>Spermatophyta</taxon>
        <taxon>Magnoliopsida</taxon>
        <taxon>eudicotyledons</taxon>
        <taxon>Gunneridae</taxon>
        <taxon>Pentapetalae</taxon>
        <taxon>asterids</taxon>
        <taxon>campanulids</taxon>
        <taxon>Asterales</taxon>
        <taxon>Asteraceae</taxon>
        <taxon>Asteroideae</taxon>
        <taxon>Anthemideae</taxon>
        <taxon>Anthemidinae</taxon>
        <taxon>Tanacetum</taxon>
    </lineage>
</organism>
<feature type="compositionally biased region" description="Basic and acidic residues" evidence="1">
    <location>
        <begin position="554"/>
        <end position="570"/>
    </location>
</feature>
<evidence type="ECO:0000256" key="1">
    <source>
        <dbReference type="SAM" id="MobiDB-lite"/>
    </source>
</evidence>